<dbReference type="PANTHER" id="PTHR10587:SF134">
    <property type="entry name" value="SECRETED PROTEIN"/>
    <property type="match status" value="1"/>
</dbReference>
<feature type="region of interest" description="Disordered" evidence="5">
    <location>
        <begin position="241"/>
        <end position="282"/>
    </location>
</feature>
<dbReference type="PROSITE" id="PS51677">
    <property type="entry name" value="NODB"/>
    <property type="match status" value="1"/>
</dbReference>
<evidence type="ECO:0000259" key="7">
    <source>
        <dbReference type="PROSITE" id="PS51677"/>
    </source>
</evidence>
<evidence type="ECO:0000256" key="2">
    <source>
        <dbReference type="ARBA" id="ARBA00010973"/>
    </source>
</evidence>
<dbReference type="PROSITE" id="PS51257">
    <property type="entry name" value="PROKAR_LIPOPROTEIN"/>
    <property type="match status" value="1"/>
</dbReference>
<sequence length="282" mass="29220">MLRRSAAAFALLTVAGAACDPAAAQDFEPRLTFAPPSADRTVALTFDACSGGFDRRVMDALVQSNAKATIFVTERWLKRNAAALAEIKARPDLFEIENHGQNHIPAVTDVPTMFGLKTAGTIEAVRAEIENGAKAVEAATGARPRWYRGATARYSRDALELSNSLGMAVAGYSLNADMGASLPAASVAKRMAAARSGDVVIAHINQPDRSAGQGVAEGVRALAASGVRFVRLDEARTKSDDGAPIVTAKKKPAVPASAAPKAETPAAIPASAPAGGTFVSRP</sequence>
<dbReference type="InterPro" id="IPR011330">
    <property type="entry name" value="Glyco_hydro/deAcase_b/a-brl"/>
</dbReference>
<dbReference type="PANTHER" id="PTHR10587">
    <property type="entry name" value="GLYCOSYL TRANSFERASE-RELATED"/>
    <property type="match status" value="1"/>
</dbReference>
<comment type="caution">
    <text evidence="8">The sequence shown here is derived from an EMBL/GenBank/DDBJ whole genome shotgun (WGS) entry which is preliminary data.</text>
</comment>
<dbReference type="GO" id="GO:0016810">
    <property type="term" value="F:hydrolase activity, acting on carbon-nitrogen (but not peptide) bonds"/>
    <property type="evidence" value="ECO:0007669"/>
    <property type="project" value="InterPro"/>
</dbReference>
<name>A0A2W5KJ86_ANCNO</name>
<proteinExistence type="inferred from homology"/>
<evidence type="ECO:0000256" key="5">
    <source>
        <dbReference type="SAM" id="MobiDB-lite"/>
    </source>
</evidence>
<accession>A0A2W5KJ86</accession>
<evidence type="ECO:0000256" key="1">
    <source>
        <dbReference type="ARBA" id="ARBA00003236"/>
    </source>
</evidence>
<dbReference type="Gene3D" id="3.20.20.370">
    <property type="entry name" value="Glycoside hydrolase/deacetylase"/>
    <property type="match status" value="1"/>
</dbReference>
<gene>
    <name evidence="8" type="ORF">DI565_08340</name>
</gene>
<dbReference type="GO" id="GO:0005975">
    <property type="term" value="P:carbohydrate metabolic process"/>
    <property type="evidence" value="ECO:0007669"/>
    <property type="project" value="InterPro"/>
</dbReference>
<dbReference type="SUPFAM" id="SSF88713">
    <property type="entry name" value="Glycoside hydrolase/deacetylase"/>
    <property type="match status" value="1"/>
</dbReference>
<dbReference type="InterPro" id="IPR050248">
    <property type="entry name" value="Polysacc_deacetylase_ArnD"/>
</dbReference>
<evidence type="ECO:0000256" key="4">
    <source>
        <dbReference type="ARBA" id="ARBA00032976"/>
    </source>
</evidence>
<dbReference type="Proteomes" id="UP000249577">
    <property type="component" value="Unassembled WGS sequence"/>
</dbReference>
<keyword evidence="6" id="KW-0732">Signal</keyword>
<comment type="similarity">
    <text evidence="2">Belongs to the polysaccharide deacetylase family.</text>
</comment>
<dbReference type="EMBL" id="QFPN01000004">
    <property type="protein sequence ID" value="PZQ15834.1"/>
    <property type="molecule type" value="Genomic_DNA"/>
</dbReference>
<feature type="domain" description="NodB homology" evidence="7">
    <location>
        <begin position="40"/>
        <end position="282"/>
    </location>
</feature>
<dbReference type="InterPro" id="IPR002509">
    <property type="entry name" value="NODB_dom"/>
</dbReference>
<evidence type="ECO:0000313" key="9">
    <source>
        <dbReference type="Proteomes" id="UP000249577"/>
    </source>
</evidence>
<dbReference type="AlphaFoldDB" id="A0A2W5KJ86"/>
<evidence type="ECO:0000256" key="3">
    <source>
        <dbReference type="ARBA" id="ARBA00020071"/>
    </source>
</evidence>
<feature type="compositionally biased region" description="Low complexity" evidence="5">
    <location>
        <begin position="243"/>
        <end position="274"/>
    </location>
</feature>
<evidence type="ECO:0000256" key="6">
    <source>
        <dbReference type="SAM" id="SignalP"/>
    </source>
</evidence>
<organism evidence="8 9">
    <name type="scientific">Ancylobacter novellus</name>
    <name type="common">Thiobacillus novellus</name>
    <dbReference type="NCBI Taxonomy" id="921"/>
    <lineage>
        <taxon>Bacteria</taxon>
        <taxon>Pseudomonadati</taxon>
        <taxon>Pseudomonadota</taxon>
        <taxon>Alphaproteobacteria</taxon>
        <taxon>Hyphomicrobiales</taxon>
        <taxon>Xanthobacteraceae</taxon>
        <taxon>Ancylobacter</taxon>
    </lineage>
</organism>
<protein>
    <recommendedName>
        <fullName evidence="3">Chitooligosaccharide deacetylase</fullName>
    </recommendedName>
    <alternativeName>
        <fullName evidence="4">Nodulation protein B</fullName>
    </alternativeName>
</protein>
<feature type="signal peptide" evidence="6">
    <location>
        <begin position="1"/>
        <end position="24"/>
    </location>
</feature>
<evidence type="ECO:0000313" key="8">
    <source>
        <dbReference type="EMBL" id="PZQ15834.1"/>
    </source>
</evidence>
<reference evidence="8 9" key="1">
    <citation type="submission" date="2017-08" db="EMBL/GenBank/DDBJ databases">
        <title>Infants hospitalized years apart are colonized by the same room-sourced microbial strains.</title>
        <authorList>
            <person name="Brooks B."/>
            <person name="Olm M.R."/>
            <person name="Firek B.A."/>
            <person name="Baker R."/>
            <person name="Thomas B.C."/>
            <person name="Morowitz M.J."/>
            <person name="Banfield J.F."/>
        </authorList>
    </citation>
    <scope>NUCLEOTIDE SEQUENCE [LARGE SCALE GENOMIC DNA]</scope>
    <source>
        <strain evidence="8">S2_005_003_R2_43</strain>
    </source>
</reference>
<comment type="function">
    <text evidence="1">Is involved in generating a small heat-stable compound (Nod), an acylated oligomer of N-acetylglucosamine, that stimulates mitosis in various plant protoplasts.</text>
</comment>
<feature type="chain" id="PRO_5015974554" description="Chitooligosaccharide deacetylase" evidence="6">
    <location>
        <begin position="25"/>
        <end position="282"/>
    </location>
</feature>
<dbReference type="Pfam" id="PF01522">
    <property type="entry name" value="Polysacc_deac_1"/>
    <property type="match status" value="1"/>
</dbReference>